<protein>
    <recommendedName>
        <fullName evidence="6">Dihydropteroate synthase</fullName>
        <ecNumber evidence="5">2.5.1.15</ecNumber>
    </recommendedName>
    <alternativeName>
        <fullName evidence="11">Dihydropteroate pyrophosphorylase</fullName>
    </alternativeName>
</protein>
<keyword evidence="7 13" id="KW-0808">Transferase</keyword>
<dbReference type="PROSITE" id="PS50972">
    <property type="entry name" value="PTERIN_BINDING"/>
    <property type="match status" value="1"/>
</dbReference>
<dbReference type="EC" id="2.5.1.15" evidence="5"/>
<evidence type="ECO:0000256" key="6">
    <source>
        <dbReference type="ARBA" id="ARBA00016919"/>
    </source>
</evidence>
<reference evidence="13 14" key="1">
    <citation type="journal article" date="2019" name="Nat. Microbiol.">
        <title>Mediterranean grassland soil C-N compound turnover is dependent on rainfall and depth, and is mediated by genomically divergent microorganisms.</title>
        <authorList>
            <person name="Diamond S."/>
            <person name="Andeer P.F."/>
            <person name="Li Z."/>
            <person name="Crits-Christoph A."/>
            <person name="Burstein D."/>
            <person name="Anantharaman K."/>
            <person name="Lane K.R."/>
            <person name="Thomas B.C."/>
            <person name="Pan C."/>
            <person name="Northen T.R."/>
            <person name="Banfield J.F."/>
        </authorList>
    </citation>
    <scope>NUCLEOTIDE SEQUENCE [LARGE SCALE GENOMIC DNA]</scope>
    <source>
        <strain evidence="13">NP_8</strain>
    </source>
</reference>
<dbReference type="InterPro" id="IPR011005">
    <property type="entry name" value="Dihydropteroate_synth-like_sf"/>
</dbReference>
<evidence type="ECO:0000256" key="4">
    <source>
        <dbReference type="ARBA" id="ARBA00009503"/>
    </source>
</evidence>
<keyword evidence="10" id="KW-0289">Folate biosynthesis</keyword>
<evidence type="ECO:0000256" key="11">
    <source>
        <dbReference type="ARBA" id="ARBA00030193"/>
    </source>
</evidence>
<dbReference type="GO" id="GO:0004156">
    <property type="term" value="F:dihydropteroate synthase activity"/>
    <property type="evidence" value="ECO:0007669"/>
    <property type="project" value="UniProtKB-EC"/>
</dbReference>
<dbReference type="InterPro" id="IPR045031">
    <property type="entry name" value="DHP_synth-like"/>
</dbReference>
<dbReference type="PANTHER" id="PTHR20941">
    <property type="entry name" value="FOLATE SYNTHESIS PROTEINS"/>
    <property type="match status" value="1"/>
</dbReference>
<gene>
    <name evidence="13" type="primary">folP</name>
    <name evidence="13" type="ORF">E6H05_10355</name>
</gene>
<keyword evidence="9" id="KW-0460">Magnesium</keyword>
<evidence type="ECO:0000259" key="12">
    <source>
        <dbReference type="PROSITE" id="PS50972"/>
    </source>
</evidence>
<evidence type="ECO:0000256" key="2">
    <source>
        <dbReference type="ARBA" id="ARBA00001946"/>
    </source>
</evidence>
<dbReference type="GO" id="GO:0046656">
    <property type="term" value="P:folic acid biosynthetic process"/>
    <property type="evidence" value="ECO:0007669"/>
    <property type="project" value="UniProtKB-KW"/>
</dbReference>
<comment type="cofactor">
    <cofactor evidence="2">
        <name>Mg(2+)</name>
        <dbReference type="ChEBI" id="CHEBI:18420"/>
    </cofactor>
</comment>
<comment type="catalytic activity">
    <reaction evidence="1">
        <text>(7,8-dihydropterin-6-yl)methyl diphosphate + 4-aminobenzoate = 7,8-dihydropteroate + diphosphate</text>
        <dbReference type="Rhea" id="RHEA:19949"/>
        <dbReference type="ChEBI" id="CHEBI:17836"/>
        <dbReference type="ChEBI" id="CHEBI:17839"/>
        <dbReference type="ChEBI" id="CHEBI:33019"/>
        <dbReference type="ChEBI" id="CHEBI:72950"/>
        <dbReference type="EC" id="2.5.1.15"/>
    </reaction>
</comment>
<evidence type="ECO:0000313" key="14">
    <source>
        <dbReference type="Proteomes" id="UP000318834"/>
    </source>
</evidence>
<dbReference type="EMBL" id="VBAP01000077">
    <property type="protein sequence ID" value="TMI72920.1"/>
    <property type="molecule type" value="Genomic_DNA"/>
</dbReference>
<dbReference type="SUPFAM" id="SSF51717">
    <property type="entry name" value="Dihydropteroate synthetase-like"/>
    <property type="match status" value="1"/>
</dbReference>
<feature type="domain" description="Pterin-binding" evidence="12">
    <location>
        <begin position="1"/>
        <end position="250"/>
    </location>
</feature>
<comment type="similarity">
    <text evidence="4">Belongs to the DHPS family.</text>
</comment>
<dbReference type="FunFam" id="3.20.20.20:FF:000006">
    <property type="entry name" value="Dihydropteroate synthase"/>
    <property type="match status" value="1"/>
</dbReference>
<evidence type="ECO:0000256" key="1">
    <source>
        <dbReference type="ARBA" id="ARBA00000012"/>
    </source>
</evidence>
<dbReference type="InterPro" id="IPR006390">
    <property type="entry name" value="DHP_synth_dom"/>
</dbReference>
<proteinExistence type="inferred from homology"/>
<dbReference type="GO" id="GO:0046654">
    <property type="term" value="P:tetrahydrofolate biosynthetic process"/>
    <property type="evidence" value="ECO:0007669"/>
    <property type="project" value="TreeGrafter"/>
</dbReference>
<dbReference type="Gene3D" id="3.20.20.20">
    <property type="entry name" value="Dihydropteroate synthase-like"/>
    <property type="match status" value="1"/>
</dbReference>
<dbReference type="Proteomes" id="UP000318834">
    <property type="component" value="Unassembled WGS sequence"/>
</dbReference>
<dbReference type="PANTHER" id="PTHR20941:SF1">
    <property type="entry name" value="FOLIC ACID SYNTHESIS PROTEIN FOL1"/>
    <property type="match status" value="1"/>
</dbReference>
<comment type="caution">
    <text evidence="13">The sequence shown here is derived from an EMBL/GenBank/DDBJ whole genome shotgun (WGS) entry which is preliminary data.</text>
</comment>
<evidence type="ECO:0000256" key="7">
    <source>
        <dbReference type="ARBA" id="ARBA00022679"/>
    </source>
</evidence>
<comment type="pathway">
    <text evidence="3">Cofactor biosynthesis; tetrahydrofolate biosynthesis; 7,8-dihydrofolate from 2-amino-4-hydroxy-6-hydroxymethyl-7,8-dihydropteridine diphosphate and 4-aminobenzoate: step 1/2.</text>
</comment>
<accession>A0A537INL4</accession>
<evidence type="ECO:0000256" key="5">
    <source>
        <dbReference type="ARBA" id="ARBA00012458"/>
    </source>
</evidence>
<evidence type="ECO:0000256" key="3">
    <source>
        <dbReference type="ARBA" id="ARBA00004763"/>
    </source>
</evidence>
<dbReference type="CDD" id="cd00739">
    <property type="entry name" value="DHPS"/>
    <property type="match status" value="1"/>
</dbReference>
<evidence type="ECO:0000313" key="13">
    <source>
        <dbReference type="EMBL" id="TMI72920.1"/>
    </source>
</evidence>
<evidence type="ECO:0000256" key="9">
    <source>
        <dbReference type="ARBA" id="ARBA00022842"/>
    </source>
</evidence>
<dbReference type="GO" id="GO:0046872">
    <property type="term" value="F:metal ion binding"/>
    <property type="evidence" value="ECO:0007669"/>
    <property type="project" value="UniProtKB-KW"/>
</dbReference>
<evidence type="ECO:0000256" key="10">
    <source>
        <dbReference type="ARBA" id="ARBA00022909"/>
    </source>
</evidence>
<evidence type="ECO:0000256" key="8">
    <source>
        <dbReference type="ARBA" id="ARBA00022723"/>
    </source>
</evidence>
<organism evidence="13 14">
    <name type="scientific">Candidatus Segetimicrobium genomatis</name>
    <dbReference type="NCBI Taxonomy" id="2569760"/>
    <lineage>
        <taxon>Bacteria</taxon>
        <taxon>Bacillati</taxon>
        <taxon>Candidatus Sysuimicrobiota</taxon>
        <taxon>Candidatus Sysuimicrobiia</taxon>
        <taxon>Candidatus Sysuimicrobiales</taxon>
        <taxon>Candidatus Segetimicrobiaceae</taxon>
        <taxon>Candidatus Segetimicrobium</taxon>
    </lineage>
</organism>
<dbReference type="InterPro" id="IPR000489">
    <property type="entry name" value="Pterin-binding_dom"/>
</dbReference>
<dbReference type="AlphaFoldDB" id="A0A537INL4"/>
<sequence>MGVLNVTPDSFSGDGIMDVSAAVTRARQMLAEGADIIDVGGESTRPGAQPVPLDEELRRVIPAVEALAGELDAVVSVDTMKSEVARRALHAGAAMINDVSALRADPEMAGVAAASRVPVVLMHGYGTAKGASSPPARSVVSEVVEFLEARIESAVASGVARDRILVDPGFGFGKTVQQNLEVLRRLGDLRVLGLPVAVGPSRKGTIGHILGGLPVQERVEGTAAAVAVCVMNGADVIRVHDVGAMVRVARAMDAIIRVSE</sequence>
<dbReference type="PROSITE" id="PS00793">
    <property type="entry name" value="DHPS_2"/>
    <property type="match status" value="1"/>
</dbReference>
<dbReference type="GO" id="GO:0005829">
    <property type="term" value="C:cytosol"/>
    <property type="evidence" value="ECO:0007669"/>
    <property type="project" value="TreeGrafter"/>
</dbReference>
<keyword evidence="8" id="KW-0479">Metal-binding</keyword>
<name>A0A537INL4_9BACT</name>
<dbReference type="NCBIfam" id="TIGR01496">
    <property type="entry name" value="DHPS"/>
    <property type="match status" value="1"/>
</dbReference>
<dbReference type="Pfam" id="PF00809">
    <property type="entry name" value="Pterin_bind"/>
    <property type="match status" value="1"/>
</dbReference>